<dbReference type="InterPro" id="IPR036859">
    <property type="entry name" value="CAP-Gly_dom_sf"/>
</dbReference>
<name>A0A7D9J9Y9_PARCT</name>
<feature type="compositionally biased region" description="Polar residues" evidence="1">
    <location>
        <begin position="486"/>
        <end position="495"/>
    </location>
</feature>
<feature type="compositionally biased region" description="Basic and acidic residues" evidence="1">
    <location>
        <begin position="740"/>
        <end position="756"/>
    </location>
</feature>
<comment type="caution">
    <text evidence="2">The sequence shown here is derived from an EMBL/GenBank/DDBJ whole genome shotgun (WGS) entry which is preliminary data.</text>
</comment>
<gene>
    <name evidence="2" type="ORF">PACLA_8A032329</name>
</gene>
<feature type="compositionally biased region" description="Basic and acidic residues" evidence="1">
    <location>
        <begin position="524"/>
        <end position="534"/>
    </location>
</feature>
<feature type="compositionally biased region" description="Low complexity" evidence="1">
    <location>
        <begin position="336"/>
        <end position="352"/>
    </location>
</feature>
<dbReference type="Gene3D" id="2.30.30.190">
    <property type="entry name" value="CAP Gly-rich-like domain"/>
    <property type="match status" value="1"/>
</dbReference>
<feature type="region of interest" description="Disordered" evidence="1">
    <location>
        <begin position="449"/>
        <end position="600"/>
    </location>
</feature>
<feature type="compositionally biased region" description="Polar residues" evidence="1">
    <location>
        <begin position="535"/>
        <end position="558"/>
    </location>
</feature>
<feature type="compositionally biased region" description="Low complexity" evidence="1">
    <location>
        <begin position="577"/>
        <end position="596"/>
    </location>
</feature>
<dbReference type="SUPFAM" id="SSF74924">
    <property type="entry name" value="Cap-Gly domain"/>
    <property type="match status" value="1"/>
</dbReference>
<sequence>MSVGYVTQTPNEKPDQKVPIEEQVICVLNKQKIPGVLKFIGETKFSSGVWCGIALREACGKNDGSVAGVRYFECDERHGIFVNPNNVFPVKTEDEQKPLQVTSPVRRDEESSTNEQELETSDSNFEEGRPRSKSDAVINEKKGGSNVFTNSPFKCNIRNTKSSSLTKLNNVTYVCHSPVFNDSKNLCEATHSTPLLSSHATSREVCDGQKNEDMPVGIATSTLHHHIDLSPKFEVKQSIKLGSINTARFPAPAGLGKDQDSNLNKTFLVRTENRIVEREGEQVHETSETRSDSNERSANNNGREKQEDITSSANQENTNVVSTNESDGENGRGRSASKSSWSSMESLSSFGSVKSNKERSRLGGTKTPRKLPCPSECSKSKLVKISAEKKPKVLDREAATTALGKLVSKSARKLVANDALAKKNRTKSTSVVAPRSVLATPSVSKSALKIKSKSVSSDVRDGQPLGRSRLNSSKFATPLASKISAPPSSRLTSTPICKKPTGFEKKLSNASVSNRTSSISSLTRNDENEQKSISRENSNVENKVSSLQVKNKQSSSIMSAKKEKESKADISRSRNHSTTSTKSLSAKSRTLSTSAAPKYESKAVAARGRNLSTSCTTKEEIKPSVSKLRNMSTSKAERGIAKTSGLKSSLKAPTVGSVSENLSTSSKTLSQPRKIKTGEPLSFKERQNSEESVKKRSVKEKLESTNTGLRSCLNSAATPDILKQTPEVTRHSVAVQVDTSQHEQEETTQKSSEEERKTDALLAAFVQRNLEFEACLVALQVYAQKVDDERKNASLLRKNLKFTKERYHSTENML</sequence>
<feature type="compositionally biased region" description="Basic and acidic residues" evidence="1">
    <location>
        <begin position="560"/>
        <end position="572"/>
    </location>
</feature>
<feature type="compositionally biased region" description="Polar residues" evidence="1">
    <location>
        <begin position="309"/>
        <end position="325"/>
    </location>
</feature>
<feature type="region of interest" description="Disordered" evidence="1">
    <location>
        <begin position="615"/>
        <end position="706"/>
    </location>
</feature>
<dbReference type="PROSITE" id="PS50245">
    <property type="entry name" value="CAP_GLY_2"/>
    <property type="match status" value="1"/>
</dbReference>
<proteinExistence type="predicted"/>
<feature type="non-terminal residue" evidence="2">
    <location>
        <position position="1"/>
    </location>
</feature>
<feature type="region of interest" description="Disordered" evidence="1">
    <location>
        <begin position="92"/>
        <end position="143"/>
    </location>
</feature>
<evidence type="ECO:0000313" key="3">
    <source>
        <dbReference type="Proteomes" id="UP001152795"/>
    </source>
</evidence>
<keyword evidence="3" id="KW-1185">Reference proteome</keyword>
<feature type="compositionally biased region" description="Polar residues" evidence="1">
    <location>
        <begin position="508"/>
        <end position="523"/>
    </location>
</feature>
<reference evidence="2" key="1">
    <citation type="submission" date="2020-04" db="EMBL/GenBank/DDBJ databases">
        <authorList>
            <person name="Alioto T."/>
            <person name="Alioto T."/>
            <person name="Gomez Garrido J."/>
        </authorList>
    </citation>
    <scope>NUCLEOTIDE SEQUENCE</scope>
    <source>
        <strain evidence="2">A484AB</strain>
    </source>
</reference>
<dbReference type="SMART" id="SM01052">
    <property type="entry name" value="CAP_GLY"/>
    <property type="match status" value="1"/>
</dbReference>
<dbReference type="PROSITE" id="PS00845">
    <property type="entry name" value="CAP_GLY_1"/>
    <property type="match status" value="1"/>
</dbReference>
<dbReference type="InterPro" id="IPR000938">
    <property type="entry name" value="CAP-Gly_domain"/>
</dbReference>
<feature type="compositionally biased region" description="Basic and acidic residues" evidence="1">
    <location>
        <begin position="682"/>
        <end position="703"/>
    </location>
</feature>
<dbReference type="EMBL" id="CACRXK020013548">
    <property type="protein sequence ID" value="CAB4025336.1"/>
    <property type="molecule type" value="Genomic_DNA"/>
</dbReference>
<dbReference type="Pfam" id="PF01302">
    <property type="entry name" value="CAP_GLY"/>
    <property type="match status" value="1"/>
</dbReference>
<feature type="region of interest" description="Disordered" evidence="1">
    <location>
        <begin position="734"/>
        <end position="756"/>
    </location>
</feature>
<dbReference type="Proteomes" id="UP001152795">
    <property type="component" value="Unassembled WGS sequence"/>
</dbReference>
<feature type="region of interest" description="Disordered" evidence="1">
    <location>
        <begin position="275"/>
        <end position="378"/>
    </location>
</feature>
<dbReference type="OrthoDB" id="5983260at2759"/>
<dbReference type="AlphaFoldDB" id="A0A7D9J9Y9"/>
<evidence type="ECO:0000313" key="2">
    <source>
        <dbReference type="EMBL" id="CAB4025336.1"/>
    </source>
</evidence>
<feature type="compositionally biased region" description="Polar residues" evidence="1">
    <location>
        <begin position="656"/>
        <end position="671"/>
    </location>
</feature>
<organism evidence="2 3">
    <name type="scientific">Paramuricea clavata</name>
    <name type="common">Red gorgonian</name>
    <name type="synonym">Violescent sea-whip</name>
    <dbReference type="NCBI Taxonomy" id="317549"/>
    <lineage>
        <taxon>Eukaryota</taxon>
        <taxon>Metazoa</taxon>
        <taxon>Cnidaria</taxon>
        <taxon>Anthozoa</taxon>
        <taxon>Octocorallia</taxon>
        <taxon>Malacalcyonacea</taxon>
        <taxon>Plexauridae</taxon>
        <taxon>Paramuricea</taxon>
    </lineage>
</organism>
<feature type="compositionally biased region" description="Basic and acidic residues" evidence="1">
    <location>
        <begin position="126"/>
        <end position="143"/>
    </location>
</feature>
<feature type="compositionally biased region" description="Basic and acidic residues" evidence="1">
    <location>
        <begin position="275"/>
        <end position="295"/>
    </location>
</feature>
<protein>
    <submittedName>
        <fullName evidence="2">Uncharacterized protein</fullName>
    </submittedName>
</protein>
<dbReference type="PANTHER" id="PTHR18916">
    <property type="entry name" value="DYNACTIN 1-RELATED MICROTUBULE-BINDING"/>
    <property type="match status" value="1"/>
</dbReference>
<evidence type="ECO:0000256" key="1">
    <source>
        <dbReference type="SAM" id="MobiDB-lite"/>
    </source>
</evidence>
<accession>A0A7D9J9Y9</accession>